<dbReference type="PANTHER" id="PTHR45947">
    <property type="entry name" value="SULFOQUINOVOSYL TRANSFERASE SQD2"/>
    <property type="match status" value="1"/>
</dbReference>
<dbReference type="InterPro" id="IPR050194">
    <property type="entry name" value="Glycosyltransferase_grp1"/>
</dbReference>
<evidence type="ECO:0000256" key="1">
    <source>
        <dbReference type="ARBA" id="ARBA00021292"/>
    </source>
</evidence>
<dbReference type="Proteomes" id="UP000600171">
    <property type="component" value="Unassembled WGS sequence"/>
</dbReference>
<protein>
    <recommendedName>
        <fullName evidence="1">D-inositol 3-phosphate glycosyltransferase</fullName>
    </recommendedName>
</protein>
<evidence type="ECO:0000259" key="4">
    <source>
        <dbReference type="Pfam" id="PF00534"/>
    </source>
</evidence>
<keyword evidence="3" id="KW-0808">Transferase</keyword>
<evidence type="ECO:0000256" key="2">
    <source>
        <dbReference type="ARBA" id="ARBA00022676"/>
    </source>
</evidence>
<feature type="domain" description="Glycosyltransferase subfamily 4-like N-terminal" evidence="5">
    <location>
        <begin position="16"/>
        <end position="132"/>
    </location>
</feature>
<dbReference type="Pfam" id="PF13439">
    <property type="entry name" value="Glyco_transf_4"/>
    <property type="match status" value="1"/>
</dbReference>
<evidence type="ECO:0000313" key="7">
    <source>
        <dbReference type="Proteomes" id="UP000600171"/>
    </source>
</evidence>
<feature type="domain" description="Glycosyl transferase family 1" evidence="4">
    <location>
        <begin position="147"/>
        <end position="269"/>
    </location>
</feature>
<accession>A0A917IUJ7</accession>
<dbReference type="EMBL" id="BMDC01000002">
    <property type="protein sequence ID" value="GGH62980.1"/>
    <property type="molecule type" value="Genomic_DNA"/>
</dbReference>
<dbReference type="GO" id="GO:1901137">
    <property type="term" value="P:carbohydrate derivative biosynthetic process"/>
    <property type="evidence" value="ECO:0007669"/>
    <property type="project" value="UniProtKB-ARBA"/>
</dbReference>
<evidence type="ECO:0000256" key="3">
    <source>
        <dbReference type="ARBA" id="ARBA00022679"/>
    </source>
</evidence>
<proteinExistence type="predicted"/>
<evidence type="ECO:0000259" key="5">
    <source>
        <dbReference type="Pfam" id="PF13439"/>
    </source>
</evidence>
<organism evidence="6 7">
    <name type="scientific">Rothia aerolata</name>
    <dbReference type="NCBI Taxonomy" id="1812262"/>
    <lineage>
        <taxon>Bacteria</taxon>
        <taxon>Bacillati</taxon>
        <taxon>Actinomycetota</taxon>
        <taxon>Actinomycetes</taxon>
        <taxon>Micrococcales</taxon>
        <taxon>Micrococcaceae</taxon>
        <taxon>Rothia</taxon>
    </lineage>
</organism>
<dbReference type="InterPro" id="IPR028098">
    <property type="entry name" value="Glyco_trans_4-like_N"/>
</dbReference>
<sequence>MLEANFGTQAGFAASCKTLNRAIDELQPAIVHTHLAYADVVGAAVLTLRKGRRLTRRTTPLPRLFTSEHGIAGNDAVYHGSTWRSRLMETVHRVRLWATDGKIAVSRSTAEQMRRKWGARGVAVVYNGLDVAATASAVEAARVPAAPDSLRILSLSRLAPEKGLDVLIDAFALVRQQAPGATLEIAGSGELKEDLADQATSLGLGESVTFPGFVDPIEAMGRADVLVQLSVWENCSYTLLDAKAAGLAVVATAVGGNPEILSEEELVPSLAQLDRQAAVDAVAERILRVQNAPAPFSWAGKKQMGQQLVDLYKKVG</sequence>
<dbReference type="AlphaFoldDB" id="A0A917IUJ7"/>
<reference evidence="6 7" key="1">
    <citation type="journal article" date="2014" name="Int. J. Syst. Evol. Microbiol.">
        <title>Complete genome sequence of Corynebacterium casei LMG S-19264T (=DSM 44701T), isolated from a smear-ripened cheese.</title>
        <authorList>
            <consortium name="US DOE Joint Genome Institute (JGI-PGF)"/>
            <person name="Walter F."/>
            <person name="Albersmeier A."/>
            <person name="Kalinowski J."/>
            <person name="Ruckert C."/>
        </authorList>
    </citation>
    <scope>NUCLEOTIDE SEQUENCE [LARGE SCALE GENOMIC DNA]</scope>
    <source>
        <strain evidence="6 7">CCM 8669</strain>
    </source>
</reference>
<evidence type="ECO:0000313" key="6">
    <source>
        <dbReference type="EMBL" id="GGH62980.1"/>
    </source>
</evidence>
<gene>
    <name evidence="6" type="ORF">GCM10007359_13790</name>
</gene>
<dbReference type="GO" id="GO:0016758">
    <property type="term" value="F:hexosyltransferase activity"/>
    <property type="evidence" value="ECO:0007669"/>
    <property type="project" value="TreeGrafter"/>
</dbReference>
<dbReference type="SUPFAM" id="SSF53756">
    <property type="entry name" value="UDP-Glycosyltransferase/glycogen phosphorylase"/>
    <property type="match status" value="1"/>
</dbReference>
<dbReference type="Pfam" id="PF00534">
    <property type="entry name" value="Glycos_transf_1"/>
    <property type="match status" value="1"/>
</dbReference>
<dbReference type="PANTHER" id="PTHR45947:SF3">
    <property type="entry name" value="SULFOQUINOVOSYL TRANSFERASE SQD2"/>
    <property type="match status" value="1"/>
</dbReference>
<dbReference type="Gene3D" id="3.40.50.2000">
    <property type="entry name" value="Glycogen Phosphorylase B"/>
    <property type="match status" value="2"/>
</dbReference>
<keyword evidence="7" id="KW-1185">Reference proteome</keyword>
<comment type="caution">
    <text evidence="6">The sequence shown here is derived from an EMBL/GenBank/DDBJ whole genome shotgun (WGS) entry which is preliminary data.</text>
</comment>
<name>A0A917IUJ7_9MICC</name>
<dbReference type="InterPro" id="IPR001296">
    <property type="entry name" value="Glyco_trans_1"/>
</dbReference>
<keyword evidence="2" id="KW-0328">Glycosyltransferase</keyword>